<dbReference type="Proteomes" id="UP000008022">
    <property type="component" value="Unassembled WGS sequence"/>
</dbReference>
<proteinExistence type="predicted"/>
<dbReference type="Gramene" id="ORUFI09G02240.1">
    <property type="protein sequence ID" value="ORUFI09G02240.1"/>
    <property type="gene ID" value="ORUFI09G02240"/>
</dbReference>
<evidence type="ECO:0000313" key="1">
    <source>
        <dbReference type="EnsemblPlants" id="ORUFI09G02240.1"/>
    </source>
</evidence>
<name>A0A0E0QNG6_ORYRU</name>
<reference evidence="2" key="1">
    <citation type="submission" date="2013-06" db="EMBL/GenBank/DDBJ databases">
        <authorList>
            <person name="Zhao Q."/>
        </authorList>
    </citation>
    <scope>NUCLEOTIDE SEQUENCE</scope>
    <source>
        <strain evidence="2">cv. W1943</strain>
    </source>
</reference>
<dbReference type="EnsemblPlants" id="ORUFI09G02240.1">
    <property type="protein sequence ID" value="ORUFI09G02240.1"/>
    <property type="gene ID" value="ORUFI09G02240"/>
</dbReference>
<dbReference type="HOGENOM" id="CLU_2546605_0_0_1"/>
<sequence length="83" mass="8805">MEALNSFSSQNFLSHSQGQLCSRFVVVVPLLLHHSTAGTPLIDGVEDSTGLTGTEVDLEGYAEASEGHLPQGKPQECVWPVGP</sequence>
<organism evidence="1 2">
    <name type="scientific">Oryza rufipogon</name>
    <name type="common">Brownbeard rice</name>
    <name type="synonym">Asian wild rice</name>
    <dbReference type="NCBI Taxonomy" id="4529"/>
    <lineage>
        <taxon>Eukaryota</taxon>
        <taxon>Viridiplantae</taxon>
        <taxon>Streptophyta</taxon>
        <taxon>Embryophyta</taxon>
        <taxon>Tracheophyta</taxon>
        <taxon>Spermatophyta</taxon>
        <taxon>Magnoliopsida</taxon>
        <taxon>Liliopsida</taxon>
        <taxon>Poales</taxon>
        <taxon>Poaceae</taxon>
        <taxon>BOP clade</taxon>
        <taxon>Oryzoideae</taxon>
        <taxon>Oryzeae</taxon>
        <taxon>Oryzinae</taxon>
        <taxon>Oryza</taxon>
    </lineage>
</organism>
<keyword evidence="2" id="KW-1185">Reference proteome</keyword>
<evidence type="ECO:0000313" key="2">
    <source>
        <dbReference type="Proteomes" id="UP000008022"/>
    </source>
</evidence>
<dbReference type="AlphaFoldDB" id="A0A0E0QNG6"/>
<protein>
    <submittedName>
        <fullName evidence="1">Uncharacterized protein</fullName>
    </submittedName>
</protein>
<accession>A0A0E0QNG6</accession>
<reference evidence="1" key="2">
    <citation type="submission" date="2015-06" db="UniProtKB">
        <authorList>
            <consortium name="EnsemblPlants"/>
        </authorList>
    </citation>
    <scope>IDENTIFICATION</scope>
</reference>